<reference evidence="6" key="1">
    <citation type="submission" date="2013-09" db="EMBL/GenBank/DDBJ databases">
        <title>Corchorus olitorius genome sequencing.</title>
        <authorList>
            <person name="Alam M."/>
            <person name="Haque M.S."/>
            <person name="Islam M.S."/>
            <person name="Emdad E.M."/>
            <person name="Islam M.M."/>
            <person name="Ahmed B."/>
            <person name="Halim A."/>
            <person name="Hossen Q.M.M."/>
            <person name="Hossain M.Z."/>
            <person name="Ahmed R."/>
            <person name="Khan M.M."/>
            <person name="Islam R."/>
            <person name="Rashid M.M."/>
            <person name="Khan S.A."/>
            <person name="Rahman M.S."/>
            <person name="Alam M."/>
            <person name="Yahiya A.S."/>
            <person name="Khan M.S."/>
            <person name="Azam M.S."/>
            <person name="Haque T."/>
            <person name="Lashkar M.Z.H."/>
            <person name="Akhand A.I."/>
            <person name="Morshed G."/>
            <person name="Roy S."/>
            <person name="Uddin K.S."/>
            <person name="Rabeya T."/>
            <person name="Hossain A.S."/>
            <person name="Chowdhury A."/>
            <person name="Snigdha A.R."/>
            <person name="Mortoza M.S."/>
            <person name="Matin S.A."/>
            <person name="Hoque S.M.E."/>
            <person name="Islam M.K."/>
            <person name="Roy D.K."/>
            <person name="Haider R."/>
            <person name="Moosa M.M."/>
            <person name="Elias S.M."/>
            <person name="Hasan A.M."/>
            <person name="Jahan S."/>
            <person name="Shafiuddin M."/>
            <person name="Mahmood N."/>
            <person name="Shommy N.S."/>
        </authorList>
    </citation>
    <scope>NUCLEOTIDE SEQUENCE [LARGE SCALE GENOMIC DNA]</scope>
    <source>
        <strain evidence="6">cv. O-4</strain>
    </source>
</reference>
<dbReference type="PANTHER" id="PTHR10788">
    <property type="entry name" value="TREHALOSE-6-PHOSPHATE SYNTHASE"/>
    <property type="match status" value="1"/>
</dbReference>
<dbReference type="Pfam" id="PF02358">
    <property type="entry name" value="Trehalose_PPase"/>
    <property type="match status" value="1"/>
</dbReference>
<dbReference type="STRING" id="93759.A0A1R3JJS5"/>
<dbReference type="Gene3D" id="3.40.50.2000">
    <property type="entry name" value="Glycogen Phosphorylase B"/>
    <property type="match status" value="2"/>
</dbReference>
<dbReference type="NCBIfam" id="TIGR00685">
    <property type="entry name" value="T6PP"/>
    <property type="match status" value="1"/>
</dbReference>
<dbReference type="Proteomes" id="UP000187203">
    <property type="component" value="Unassembled WGS sequence"/>
</dbReference>
<keyword evidence="4 5" id="KW-0808">Transferase</keyword>
<sequence>MVSSCCLDQLNLLSTDDFRVMNRIPRVMKVPGVISEFEEDQQTMSRKRVIVVSNQLPLRASKDSVSGEWRFEFDENDLLAQLKDAFPADTEVRYVGTLKADVDAADQEEVAQHLHEKFSCETIFLPVEMKNKFYHGFYYYGRNVTIKILPAGIHMEQLQSVMSEETTVRKAKELKEEYEGKFLMVGVDDLDLFKGIPQKFLAMEELLEFNPELRGKVVLAQITNPARSLGRDVQEVLNEANRIAMEVNQKFGKPGYKPITFIKGPVTTQEKLAYYAVADCCVVTPVRDGMNLVPYKYTACRQGCPVLDKALGVDENSPPKNSVILVSEFIGCSPSLSGAIRVNPWNIDEMARAMYSAMELPETEKHLRHEKHYKYISSHDVAYWARSIDQDLERACRDHYHKRYWRVGLGLAFRLVALEPNFRKLLGDTLNSAYKRTNSRLILLDYDGTMMPPASVNKGPSDEVISVLNRLCDDPQNIVFIVSGRDRDTLGKWFSSCEKLGIAAEHGYFTRWTRDSPWETYRSIDLSWKEVVEPIMQLYMEATDGSYIENKESAIVWHHQDADPDFGLCQAKELHDHLENVLANEPVVVKRGQHIVEVKPQGLSKGIVVENLISNMRSRGKSPDFLLCIGDDRSDEDMFESIARSSANPALPAIAEIFACTVGQKPSMAKYYVDDIVEVIGLLRGIPDASVQPN</sequence>
<dbReference type="OrthoDB" id="755951at2759"/>
<comment type="similarity">
    <text evidence="2">In the C-terminal section; belongs to the trehalose phosphatase family.</text>
</comment>
<dbReference type="PANTHER" id="PTHR10788:SF46">
    <property type="entry name" value="ALPHA,ALPHA-TREHALOSE-PHOSPHATE SYNTHASE [UDP-FORMING] 11-RELATED"/>
    <property type="match status" value="1"/>
</dbReference>
<comment type="similarity">
    <text evidence="1">In the N-terminal section; belongs to the glycosyltransferase 20 family.</text>
</comment>
<dbReference type="InterPro" id="IPR001830">
    <property type="entry name" value="Glyco_trans_20"/>
</dbReference>
<dbReference type="InterPro" id="IPR003337">
    <property type="entry name" value="Trehalose_PPase"/>
</dbReference>
<dbReference type="Gene3D" id="3.40.50.1000">
    <property type="entry name" value="HAD superfamily/HAD-like"/>
    <property type="match status" value="1"/>
</dbReference>
<evidence type="ECO:0000313" key="6">
    <source>
        <dbReference type="Proteomes" id="UP000187203"/>
    </source>
</evidence>
<evidence type="ECO:0000256" key="3">
    <source>
        <dbReference type="ARBA" id="ARBA00022676"/>
    </source>
</evidence>
<organism evidence="5 6">
    <name type="scientific">Corchorus olitorius</name>
    <dbReference type="NCBI Taxonomy" id="93759"/>
    <lineage>
        <taxon>Eukaryota</taxon>
        <taxon>Viridiplantae</taxon>
        <taxon>Streptophyta</taxon>
        <taxon>Embryophyta</taxon>
        <taxon>Tracheophyta</taxon>
        <taxon>Spermatophyta</taxon>
        <taxon>Magnoliopsida</taxon>
        <taxon>eudicotyledons</taxon>
        <taxon>Gunneridae</taxon>
        <taxon>Pentapetalae</taxon>
        <taxon>rosids</taxon>
        <taxon>malvids</taxon>
        <taxon>Malvales</taxon>
        <taxon>Malvaceae</taxon>
        <taxon>Grewioideae</taxon>
        <taxon>Apeibeae</taxon>
        <taxon>Corchorus</taxon>
    </lineage>
</organism>
<dbReference type="FunFam" id="3.30.70.1020:FF:000002">
    <property type="entry name" value="Trehalose-6-phosphate synthase 2"/>
    <property type="match status" value="1"/>
</dbReference>
<dbReference type="EMBL" id="AWUE01015895">
    <property type="protein sequence ID" value="OMO95099.1"/>
    <property type="molecule type" value="Genomic_DNA"/>
</dbReference>
<dbReference type="GO" id="GO:0005829">
    <property type="term" value="C:cytosol"/>
    <property type="evidence" value="ECO:0007669"/>
    <property type="project" value="TreeGrafter"/>
</dbReference>
<dbReference type="InterPro" id="IPR023214">
    <property type="entry name" value="HAD_sf"/>
</dbReference>
<dbReference type="AlphaFoldDB" id="A0A1R3JJS5"/>
<dbReference type="FunFam" id="3.40.50.1000:FF:000054">
    <property type="entry name" value="alpha,alpha-trehalose-phosphate synthase [UDP-forming] 6"/>
    <property type="match status" value="1"/>
</dbReference>
<comment type="caution">
    <text evidence="5">The sequence shown here is derived from an EMBL/GenBank/DDBJ whole genome shotgun (WGS) entry which is preliminary data.</text>
</comment>
<protein>
    <submittedName>
        <fullName evidence="5">Glycosyl transferase, family 20</fullName>
    </submittedName>
</protein>
<evidence type="ECO:0000256" key="4">
    <source>
        <dbReference type="ARBA" id="ARBA00022679"/>
    </source>
</evidence>
<evidence type="ECO:0000256" key="1">
    <source>
        <dbReference type="ARBA" id="ARBA00005409"/>
    </source>
</evidence>
<proteinExistence type="inferred from homology"/>
<keyword evidence="6" id="KW-1185">Reference proteome</keyword>
<dbReference type="GO" id="GO:0004805">
    <property type="term" value="F:trehalose-phosphatase activity"/>
    <property type="evidence" value="ECO:0007669"/>
    <property type="project" value="TreeGrafter"/>
</dbReference>
<dbReference type="NCBIfam" id="TIGR01484">
    <property type="entry name" value="HAD-SF-IIB"/>
    <property type="match status" value="1"/>
</dbReference>
<dbReference type="Pfam" id="PF00982">
    <property type="entry name" value="Glyco_transf_20"/>
    <property type="match status" value="2"/>
</dbReference>
<name>A0A1R3JJS5_9ROSI</name>
<accession>A0A1R3JJS5</accession>
<gene>
    <name evidence="5" type="ORF">COLO4_16062</name>
</gene>
<evidence type="ECO:0000256" key="2">
    <source>
        <dbReference type="ARBA" id="ARBA00006330"/>
    </source>
</evidence>
<dbReference type="InterPro" id="IPR006379">
    <property type="entry name" value="HAD-SF_hydro_IIB"/>
</dbReference>
<keyword evidence="3" id="KW-0328">Glycosyltransferase</keyword>
<dbReference type="SUPFAM" id="SSF53756">
    <property type="entry name" value="UDP-Glycosyltransferase/glycogen phosphorylase"/>
    <property type="match status" value="1"/>
</dbReference>
<dbReference type="CDD" id="cd01627">
    <property type="entry name" value="HAD_TPP"/>
    <property type="match status" value="1"/>
</dbReference>
<dbReference type="GO" id="GO:0016757">
    <property type="term" value="F:glycosyltransferase activity"/>
    <property type="evidence" value="ECO:0007669"/>
    <property type="project" value="UniProtKB-KW"/>
</dbReference>
<dbReference type="InterPro" id="IPR036412">
    <property type="entry name" value="HAD-like_sf"/>
</dbReference>
<dbReference type="FunFam" id="3.40.50.2000:FF:000010">
    <property type="entry name" value="Alpha,alpha-trehalose-phosphate synthase"/>
    <property type="match status" value="1"/>
</dbReference>
<dbReference type="SUPFAM" id="SSF56784">
    <property type="entry name" value="HAD-like"/>
    <property type="match status" value="1"/>
</dbReference>
<evidence type="ECO:0000313" key="5">
    <source>
        <dbReference type="EMBL" id="OMO95099.1"/>
    </source>
</evidence>
<dbReference type="Gene3D" id="3.30.70.1020">
    <property type="entry name" value="Trehalose-6-phosphate phosphatase related protein, domain 2"/>
    <property type="match status" value="1"/>
</dbReference>
<dbReference type="FunFam" id="3.40.50.1000:FF:000052">
    <property type="entry name" value="Alpha,alpha-trehalose-phosphate synthase [UDP-forming] 6"/>
    <property type="match status" value="1"/>
</dbReference>
<dbReference type="GO" id="GO:0005992">
    <property type="term" value="P:trehalose biosynthetic process"/>
    <property type="evidence" value="ECO:0007669"/>
    <property type="project" value="InterPro"/>
</dbReference>